<dbReference type="EMBL" id="CP036170">
    <property type="protein sequence ID" value="QBF72787.1"/>
    <property type="molecule type" value="Genomic_DNA"/>
</dbReference>
<dbReference type="Proteomes" id="UP000289664">
    <property type="component" value="Chromosome"/>
</dbReference>
<dbReference type="AlphaFoldDB" id="A0A494WFD5"/>
<sequence length="49" mass="5557">MILTVPTVPNALRGIEQPDEVEFCGGFDKVKRRMSSQKERMNCLDCLSL</sequence>
<protein>
    <submittedName>
        <fullName evidence="1">Uncharacterized protein</fullName>
    </submittedName>
</protein>
<reference evidence="1 2" key="1">
    <citation type="journal article" date="2019" name="Appl. Environ. Microbiol.">
        <title>Clostridium scindens ATCC 35704: integration of nutritional requirements, the complete genome sequence, and global transcriptional responses to bile acids.</title>
        <authorList>
            <person name="Devendran S."/>
            <person name="Shrestha R."/>
            <person name="Alves J.M.P."/>
            <person name="Wolf P.G."/>
            <person name="Ly L."/>
            <person name="Hernandez A.G."/>
            <person name="Mendez-Garcia C."/>
            <person name="Inboden A."/>
            <person name="Wiley J."/>
            <person name="Paul O."/>
            <person name="Allen A."/>
            <person name="Springer E."/>
            <person name="Wright C.L."/>
            <person name="Fields C.J."/>
            <person name="Daniel S.L."/>
            <person name="Ridlon J.M."/>
        </authorList>
    </citation>
    <scope>NUCLEOTIDE SEQUENCE [LARGE SCALE GENOMIC DNA]</scope>
    <source>
        <strain evidence="1 2">ATCC 35704</strain>
    </source>
</reference>
<evidence type="ECO:0000313" key="1">
    <source>
        <dbReference type="EMBL" id="QBF72787.1"/>
    </source>
</evidence>
<organism evidence="1 2">
    <name type="scientific">Clostridium scindens (strain ATCC 35704 / DSM 5676 / VPI 13733 / 19)</name>
    <dbReference type="NCBI Taxonomy" id="411468"/>
    <lineage>
        <taxon>Bacteria</taxon>
        <taxon>Bacillati</taxon>
        <taxon>Bacillota</taxon>
        <taxon>Clostridia</taxon>
        <taxon>Lachnospirales</taxon>
        <taxon>Lachnospiraceae</taxon>
    </lineage>
</organism>
<dbReference type="KEGG" id="csci:HDCHBGLK_00132"/>
<proteinExistence type="predicted"/>
<gene>
    <name evidence="1" type="ORF">HDCHBGLK_00132</name>
</gene>
<evidence type="ECO:0000313" key="2">
    <source>
        <dbReference type="Proteomes" id="UP000289664"/>
    </source>
</evidence>
<name>A0A494WFD5_CLOS5</name>
<keyword evidence="2" id="KW-1185">Reference proteome</keyword>
<accession>A0A494WFD5</accession>